<reference evidence="1 2" key="1">
    <citation type="submission" date="2012-06" db="EMBL/GenBank/DDBJ databases">
        <title>Finished chromosome of genome of Microcoleus sp. PCC 7113.</title>
        <authorList>
            <consortium name="US DOE Joint Genome Institute"/>
            <person name="Gugger M."/>
            <person name="Coursin T."/>
            <person name="Rippka R."/>
            <person name="Tandeau De Marsac N."/>
            <person name="Huntemann M."/>
            <person name="Wei C.-L."/>
            <person name="Han J."/>
            <person name="Detter J.C."/>
            <person name="Han C."/>
            <person name="Tapia R."/>
            <person name="Chen A."/>
            <person name="Kyrpides N."/>
            <person name="Mavromatis K."/>
            <person name="Markowitz V."/>
            <person name="Szeto E."/>
            <person name="Ivanova N."/>
            <person name="Pagani I."/>
            <person name="Pati A."/>
            <person name="Goodwin L."/>
            <person name="Nordberg H.P."/>
            <person name="Cantor M.N."/>
            <person name="Hua S.X."/>
            <person name="Woyke T."/>
            <person name="Kerfeld C.A."/>
        </authorList>
    </citation>
    <scope>NUCLEOTIDE SEQUENCE [LARGE SCALE GENOMIC DNA]</scope>
    <source>
        <strain evidence="1 2">PCC 7113</strain>
    </source>
</reference>
<dbReference type="HOGENOM" id="CLU_3009288_0_0_3"/>
<dbReference type="KEGG" id="mic:Mic7113_5582"/>
<gene>
    <name evidence="1" type="ORF">Mic7113_5582</name>
</gene>
<dbReference type="STRING" id="1173027.Mic7113_5582"/>
<sequence>MFLQDLYREVGAMELTLILRSLYLREESDIVDKSTPYSVIPYAASKVTPVSYSPEA</sequence>
<dbReference type="EMBL" id="CP003630">
    <property type="protein sequence ID" value="AFZ21214.1"/>
    <property type="molecule type" value="Genomic_DNA"/>
</dbReference>
<protein>
    <submittedName>
        <fullName evidence="1">Uncharacterized protein</fullName>
    </submittedName>
</protein>
<proteinExistence type="predicted"/>
<accession>K9WN71</accession>
<organism evidence="1 2">
    <name type="scientific">Allocoleopsis franciscana PCC 7113</name>
    <dbReference type="NCBI Taxonomy" id="1173027"/>
    <lineage>
        <taxon>Bacteria</taxon>
        <taxon>Bacillati</taxon>
        <taxon>Cyanobacteriota</taxon>
        <taxon>Cyanophyceae</taxon>
        <taxon>Coleofasciculales</taxon>
        <taxon>Coleofasciculaceae</taxon>
        <taxon>Allocoleopsis</taxon>
        <taxon>Allocoleopsis franciscana</taxon>
    </lineage>
</organism>
<dbReference type="Proteomes" id="UP000010471">
    <property type="component" value="Chromosome"/>
</dbReference>
<dbReference type="AlphaFoldDB" id="K9WN71"/>
<keyword evidence="2" id="KW-1185">Reference proteome</keyword>
<evidence type="ECO:0000313" key="1">
    <source>
        <dbReference type="EMBL" id="AFZ21214.1"/>
    </source>
</evidence>
<name>K9WN71_9CYAN</name>
<evidence type="ECO:0000313" key="2">
    <source>
        <dbReference type="Proteomes" id="UP000010471"/>
    </source>
</evidence>